<dbReference type="AlphaFoldDB" id="A0A151N327"/>
<organism evidence="22 23">
    <name type="scientific">Alligator mississippiensis</name>
    <name type="common">American alligator</name>
    <dbReference type="NCBI Taxonomy" id="8496"/>
    <lineage>
        <taxon>Eukaryota</taxon>
        <taxon>Metazoa</taxon>
        <taxon>Chordata</taxon>
        <taxon>Craniata</taxon>
        <taxon>Vertebrata</taxon>
        <taxon>Euteleostomi</taxon>
        <taxon>Archelosauria</taxon>
        <taxon>Archosauria</taxon>
        <taxon>Crocodylia</taxon>
        <taxon>Alligatoridae</taxon>
        <taxon>Alligatorinae</taxon>
        <taxon>Alligator</taxon>
    </lineage>
</organism>
<evidence type="ECO:0000256" key="10">
    <source>
        <dbReference type="ARBA" id="ARBA00023170"/>
    </source>
</evidence>
<evidence type="ECO:0000259" key="21">
    <source>
        <dbReference type="Pfam" id="PF02931"/>
    </source>
</evidence>
<dbReference type="PRINTS" id="PR00252">
    <property type="entry name" value="NRIONCHANNEL"/>
</dbReference>
<evidence type="ECO:0000256" key="18">
    <source>
        <dbReference type="ARBA" id="ARBA00036634"/>
    </source>
</evidence>
<dbReference type="PROSITE" id="PS00236">
    <property type="entry name" value="NEUROTR_ION_CHANNEL"/>
    <property type="match status" value="1"/>
</dbReference>
<evidence type="ECO:0000256" key="11">
    <source>
        <dbReference type="ARBA" id="ARBA00023180"/>
    </source>
</evidence>
<evidence type="ECO:0000256" key="16">
    <source>
        <dbReference type="ARBA" id="ARBA00034430"/>
    </source>
</evidence>
<dbReference type="InterPro" id="IPR036734">
    <property type="entry name" value="Neur_chan_lig-bd_sf"/>
</dbReference>
<feature type="transmembrane region" description="Helical" evidence="20">
    <location>
        <begin position="226"/>
        <end position="249"/>
    </location>
</feature>
<dbReference type="SUPFAM" id="SSF90112">
    <property type="entry name" value="Neurotransmitter-gated ion-channel transmembrane pore"/>
    <property type="match status" value="1"/>
</dbReference>
<comment type="caution">
    <text evidence="22">The sequence shown here is derived from an EMBL/GenBank/DDBJ whole genome shotgun (WGS) entry which is preliminary data.</text>
</comment>
<comment type="catalytic activity">
    <reaction evidence="18">
        <text>Ca(2+)(in) = Ca(2+)(out)</text>
        <dbReference type="Rhea" id="RHEA:29671"/>
        <dbReference type="ChEBI" id="CHEBI:29108"/>
    </reaction>
</comment>
<comment type="function">
    <text evidence="19">Forms serotonin (5-hydroxytryptamine/5-HT3)-activated cation-selective channel complexes, which when activated cause fast, depolarizing responses in neurons.</text>
</comment>
<evidence type="ECO:0000256" key="13">
    <source>
        <dbReference type="ARBA" id="ARBA00023286"/>
    </source>
</evidence>
<comment type="catalytic activity">
    <reaction evidence="17">
        <text>Na(+)(in) = Na(+)(out)</text>
        <dbReference type="Rhea" id="RHEA:34963"/>
        <dbReference type="ChEBI" id="CHEBI:29101"/>
    </reaction>
</comment>
<evidence type="ECO:0000256" key="19">
    <source>
        <dbReference type="ARBA" id="ARBA00037540"/>
    </source>
</evidence>
<comment type="catalytic activity">
    <reaction evidence="16">
        <text>K(+)(in) = K(+)(out)</text>
        <dbReference type="Rhea" id="RHEA:29463"/>
        <dbReference type="ChEBI" id="CHEBI:29103"/>
    </reaction>
</comment>
<keyword evidence="6" id="KW-0770">Synapse</keyword>
<proteinExistence type="inferred from homology"/>
<accession>A0A151N327</accession>
<comment type="subcellular location">
    <subcellularLocation>
        <location evidence="15">Postsynaptic cell membrane</location>
        <topology evidence="15">Multi-pass membrane protein</topology>
    </subcellularLocation>
</comment>
<keyword evidence="4" id="KW-0732">Signal</keyword>
<dbReference type="CDD" id="cd18996">
    <property type="entry name" value="LGIC_ECD_5-HT3"/>
    <property type="match status" value="1"/>
</dbReference>
<dbReference type="Gene3D" id="1.20.58.390">
    <property type="entry name" value="Neurotransmitter-gated ion-channel transmembrane domain"/>
    <property type="match status" value="1"/>
</dbReference>
<evidence type="ECO:0000256" key="20">
    <source>
        <dbReference type="RuleBase" id="RU000687"/>
    </source>
</evidence>
<keyword evidence="9" id="KW-1015">Disulfide bond</keyword>
<keyword evidence="14 20" id="KW-0407">Ion channel</keyword>
<evidence type="ECO:0000256" key="1">
    <source>
        <dbReference type="ARBA" id="ARBA00022448"/>
    </source>
</evidence>
<keyword evidence="11" id="KW-0325">Glycoprotein</keyword>
<dbReference type="InterPro" id="IPR018000">
    <property type="entry name" value="Neurotransmitter_ion_chnl_CS"/>
</dbReference>
<dbReference type="EMBL" id="AKHW03004113">
    <property type="protein sequence ID" value="KYO31127.1"/>
    <property type="molecule type" value="Genomic_DNA"/>
</dbReference>
<evidence type="ECO:0000313" key="22">
    <source>
        <dbReference type="EMBL" id="KYO31127.1"/>
    </source>
</evidence>
<dbReference type="Gene3D" id="2.70.170.10">
    <property type="entry name" value="Neurotransmitter-gated ion-channel ligand-binding domain"/>
    <property type="match status" value="1"/>
</dbReference>
<keyword evidence="13" id="KW-1071">Ligand-gated ion channel</keyword>
<dbReference type="GO" id="GO:0005230">
    <property type="term" value="F:extracellular ligand-gated monoatomic ion channel activity"/>
    <property type="evidence" value="ECO:0007669"/>
    <property type="project" value="InterPro"/>
</dbReference>
<keyword evidence="10" id="KW-0675">Receptor</keyword>
<feature type="transmembrane region" description="Helical" evidence="20">
    <location>
        <begin position="261"/>
        <end position="278"/>
    </location>
</feature>
<keyword evidence="8 20" id="KW-0472">Membrane</keyword>
<gene>
    <name evidence="22" type="primary">ZACN</name>
    <name evidence="22" type="ORF">Y1Q_0016478</name>
</gene>
<dbReference type="InterPro" id="IPR006202">
    <property type="entry name" value="Neur_chan_lig-bd"/>
</dbReference>
<dbReference type="Pfam" id="PF02931">
    <property type="entry name" value="Neur_chan_LBD"/>
    <property type="match status" value="1"/>
</dbReference>
<keyword evidence="5 20" id="KW-1133">Transmembrane helix</keyword>
<protein>
    <submittedName>
        <fullName evidence="22">Zinc-activated ligand-gated ion channel</fullName>
    </submittedName>
</protein>
<evidence type="ECO:0000256" key="9">
    <source>
        <dbReference type="ARBA" id="ARBA00023157"/>
    </source>
</evidence>
<keyword evidence="1 20" id="KW-0813">Transport</keyword>
<dbReference type="PANTHER" id="PTHR18945">
    <property type="entry name" value="NEUROTRANSMITTER GATED ION CHANNEL"/>
    <property type="match status" value="1"/>
</dbReference>
<comment type="similarity">
    <text evidence="20">Belongs to the ligand-gated ion channel (TC 1.A.9) family.</text>
</comment>
<comment type="caution">
    <text evidence="20">Lacks conserved residue(s) required for the propagation of feature annotation.</text>
</comment>
<feature type="domain" description="Neurotransmitter-gated ion-channel ligand-binding" evidence="21">
    <location>
        <begin position="25"/>
        <end position="225"/>
    </location>
</feature>
<keyword evidence="2" id="KW-1003">Cell membrane</keyword>
<evidence type="ECO:0000256" key="4">
    <source>
        <dbReference type="ARBA" id="ARBA00022729"/>
    </source>
</evidence>
<dbReference type="InterPro" id="IPR036719">
    <property type="entry name" value="Neuro-gated_channel_TM_sf"/>
</dbReference>
<evidence type="ECO:0000256" key="12">
    <source>
        <dbReference type="ARBA" id="ARBA00023257"/>
    </source>
</evidence>
<evidence type="ECO:0000256" key="17">
    <source>
        <dbReference type="ARBA" id="ARBA00036239"/>
    </source>
</evidence>
<evidence type="ECO:0000256" key="8">
    <source>
        <dbReference type="ARBA" id="ARBA00023136"/>
    </source>
</evidence>
<evidence type="ECO:0000313" key="23">
    <source>
        <dbReference type="Proteomes" id="UP000050525"/>
    </source>
</evidence>
<keyword evidence="3 20" id="KW-0812">Transmembrane</keyword>
<name>A0A151N327_ALLMI</name>
<evidence type="ECO:0000256" key="3">
    <source>
        <dbReference type="ARBA" id="ARBA00022692"/>
    </source>
</evidence>
<evidence type="ECO:0000256" key="6">
    <source>
        <dbReference type="ARBA" id="ARBA00023018"/>
    </source>
</evidence>
<reference evidence="22 23" key="1">
    <citation type="journal article" date="2012" name="Genome Biol.">
        <title>Sequencing three crocodilian genomes to illuminate the evolution of archosaurs and amniotes.</title>
        <authorList>
            <person name="St John J.A."/>
            <person name="Braun E.L."/>
            <person name="Isberg S.R."/>
            <person name="Miles L.G."/>
            <person name="Chong A.Y."/>
            <person name="Gongora J."/>
            <person name="Dalzell P."/>
            <person name="Moran C."/>
            <person name="Bed'hom B."/>
            <person name="Abzhanov A."/>
            <person name="Burgess S.C."/>
            <person name="Cooksey A.M."/>
            <person name="Castoe T.A."/>
            <person name="Crawford N.G."/>
            <person name="Densmore L.D."/>
            <person name="Drew J.C."/>
            <person name="Edwards S.V."/>
            <person name="Faircloth B.C."/>
            <person name="Fujita M.K."/>
            <person name="Greenwold M.J."/>
            <person name="Hoffmann F.G."/>
            <person name="Howard J.M."/>
            <person name="Iguchi T."/>
            <person name="Janes D.E."/>
            <person name="Khan S.Y."/>
            <person name="Kohno S."/>
            <person name="de Koning A.J."/>
            <person name="Lance S.L."/>
            <person name="McCarthy F.M."/>
            <person name="McCormack J.E."/>
            <person name="Merchant M.E."/>
            <person name="Peterson D.G."/>
            <person name="Pollock D.D."/>
            <person name="Pourmand N."/>
            <person name="Raney B.J."/>
            <person name="Roessler K.A."/>
            <person name="Sanford J.R."/>
            <person name="Sawyer R.H."/>
            <person name="Schmidt C.J."/>
            <person name="Triplett E.W."/>
            <person name="Tuberville T.D."/>
            <person name="Venegas-Anaya M."/>
            <person name="Howard J.T."/>
            <person name="Jarvis E.D."/>
            <person name="Guillette L.J.Jr."/>
            <person name="Glenn T.C."/>
            <person name="Green R.E."/>
            <person name="Ray D.A."/>
        </authorList>
    </citation>
    <scope>NUCLEOTIDE SEQUENCE [LARGE SCALE GENOMIC DNA]</scope>
    <source>
        <strain evidence="22">KSC_2009_1</strain>
    </source>
</reference>
<evidence type="ECO:0000256" key="7">
    <source>
        <dbReference type="ARBA" id="ARBA00023065"/>
    </source>
</evidence>
<keyword evidence="7 20" id="KW-0406">Ion transport</keyword>
<dbReference type="InterPro" id="IPR038050">
    <property type="entry name" value="Neuro_actylchol_rec"/>
</dbReference>
<keyword evidence="23" id="KW-1185">Reference proteome</keyword>
<keyword evidence="12" id="KW-0628">Postsynaptic cell membrane</keyword>
<dbReference type="GO" id="GO:0004888">
    <property type="term" value="F:transmembrane signaling receptor activity"/>
    <property type="evidence" value="ECO:0007669"/>
    <property type="project" value="InterPro"/>
</dbReference>
<dbReference type="InterPro" id="IPR006201">
    <property type="entry name" value="Neur_channel"/>
</dbReference>
<evidence type="ECO:0000256" key="14">
    <source>
        <dbReference type="ARBA" id="ARBA00023303"/>
    </source>
</evidence>
<dbReference type="FunFam" id="2.70.170.10:FF:000017">
    <property type="entry name" value="5-hydroxytryptamine receptor 3A"/>
    <property type="match status" value="1"/>
</dbReference>
<dbReference type="GO" id="GO:0045211">
    <property type="term" value="C:postsynaptic membrane"/>
    <property type="evidence" value="ECO:0007669"/>
    <property type="project" value="UniProtKB-SubCell"/>
</dbReference>
<dbReference type="SUPFAM" id="SSF63712">
    <property type="entry name" value="Nicotinic receptor ligand binding domain-like"/>
    <property type="match status" value="1"/>
</dbReference>
<dbReference type="Proteomes" id="UP000050525">
    <property type="component" value="Unassembled WGS sequence"/>
</dbReference>
<evidence type="ECO:0000256" key="2">
    <source>
        <dbReference type="ARBA" id="ARBA00022475"/>
    </source>
</evidence>
<evidence type="ECO:0000256" key="15">
    <source>
        <dbReference type="ARBA" id="ARBA00034104"/>
    </source>
</evidence>
<evidence type="ECO:0000256" key="5">
    <source>
        <dbReference type="ARBA" id="ARBA00022989"/>
    </source>
</evidence>
<sequence length="292" mass="33739">MASGTAAEQNCTYYDVVKYLNFPSYNKHLLYTIPKKNWEDPLELKMDFSLVSILSVAEKLQTVTFYFLLTLRWKNALVTWKPQDFCGISKIILPEDTFWSPHIFIFEQVDKEKSSIIPFLSITHNGIVRTRQPHQVTITCSLKIHKFPFDAQTCNISITTFMYTVRDIIINPGQTEEDLNSKSQLYFQTDGEWKPLNIKIREHKVIEREEKFSVIVYEIFMQRQPLYYVVNLILPTCMLYLLDMALLFGPSSHGEKIGFQISLILGISMLAVILNDILPTSSESLPVIGTCF</sequence>